<protein>
    <submittedName>
        <fullName evidence="12">Receptor-like protein kinase THESEUS 1-like</fullName>
    </submittedName>
</protein>
<dbReference type="GO" id="GO:0004714">
    <property type="term" value="F:transmembrane receptor protein tyrosine kinase activity"/>
    <property type="evidence" value="ECO:0007669"/>
    <property type="project" value="InterPro"/>
</dbReference>
<keyword evidence="12" id="KW-0418">Kinase</keyword>
<keyword evidence="7" id="KW-0067">ATP-binding</keyword>
<comment type="subcellular location">
    <subcellularLocation>
        <location evidence="1">Membrane</location>
        <topology evidence="1">Single-pass type I membrane protein</topology>
    </subcellularLocation>
</comment>
<dbReference type="Pfam" id="PF12819">
    <property type="entry name" value="Malectin_like"/>
    <property type="match status" value="1"/>
</dbReference>
<dbReference type="GO" id="GO:0016020">
    <property type="term" value="C:membrane"/>
    <property type="evidence" value="ECO:0007669"/>
    <property type="project" value="UniProtKB-SubCell"/>
</dbReference>
<dbReference type="Gene3D" id="2.60.120.430">
    <property type="entry name" value="Galactose-binding lectin"/>
    <property type="match status" value="1"/>
</dbReference>
<name>A0A392RN34_9FABA</name>
<keyword evidence="8" id="KW-1133">Transmembrane helix</keyword>
<keyword evidence="5" id="KW-0732">Signal</keyword>
<evidence type="ECO:0000256" key="3">
    <source>
        <dbReference type="ARBA" id="ARBA00022679"/>
    </source>
</evidence>
<evidence type="ECO:0000313" key="13">
    <source>
        <dbReference type="Proteomes" id="UP000265520"/>
    </source>
</evidence>
<proteinExistence type="predicted"/>
<evidence type="ECO:0000256" key="8">
    <source>
        <dbReference type="ARBA" id="ARBA00022989"/>
    </source>
</evidence>
<dbReference type="PANTHER" id="PTHR34590">
    <property type="entry name" value="OS03G0124300 PROTEIN-RELATED"/>
    <property type="match status" value="1"/>
</dbReference>
<reference evidence="12 13" key="1">
    <citation type="journal article" date="2018" name="Front. Plant Sci.">
        <title>Red Clover (Trifolium pratense) and Zigzag Clover (T. medium) - A Picture of Genomic Similarities and Differences.</title>
        <authorList>
            <person name="Dluhosova J."/>
            <person name="Istvanek J."/>
            <person name="Nedelnik J."/>
            <person name="Repkova J."/>
        </authorList>
    </citation>
    <scope>NUCLEOTIDE SEQUENCE [LARGE SCALE GENOMIC DNA]</scope>
    <source>
        <strain evidence="13">cv. 10/8</strain>
        <tissue evidence="12">Leaf</tissue>
    </source>
</reference>
<evidence type="ECO:0000256" key="1">
    <source>
        <dbReference type="ARBA" id="ARBA00004479"/>
    </source>
</evidence>
<dbReference type="GO" id="GO:0004674">
    <property type="term" value="F:protein serine/threonine kinase activity"/>
    <property type="evidence" value="ECO:0007669"/>
    <property type="project" value="UniProtKB-KW"/>
</dbReference>
<keyword evidence="6" id="KW-0547">Nucleotide-binding</keyword>
<evidence type="ECO:0000256" key="9">
    <source>
        <dbReference type="ARBA" id="ARBA00023136"/>
    </source>
</evidence>
<keyword evidence="12" id="KW-0675">Receptor</keyword>
<evidence type="ECO:0000313" key="12">
    <source>
        <dbReference type="EMBL" id="MCI37494.1"/>
    </source>
</evidence>
<keyword evidence="2" id="KW-0723">Serine/threonine-protein kinase</keyword>
<organism evidence="12 13">
    <name type="scientific">Trifolium medium</name>
    <dbReference type="NCBI Taxonomy" id="97028"/>
    <lineage>
        <taxon>Eukaryota</taxon>
        <taxon>Viridiplantae</taxon>
        <taxon>Streptophyta</taxon>
        <taxon>Embryophyta</taxon>
        <taxon>Tracheophyta</taxon>
        <taxon>Spermatophyta</taxon>
        <taxon>Magnoliopsida</taxon>
        <taxon>eudicotyledons</taxon>
        <taxon>Gunneridae</taxon>
        <taxon>Pentapetalae</taxon>
        <taxon>rosids</taxon>
        <taxon>fabids</taxon>
        <taxon>Fabales</taxon>
        <taxon>Fabaceae</taxon>
        <taxon>Papilionoideae</taxon>
        <taxon>50 kb inversion clade</taxon>
        <taxon>NPAAA clade</taxon>
        <taxon>Hologalegina</taxon>
        <taxon>IRL clade</taxon>
        <taxon>Trifolieae</taxon>
        <taxon>Trifolium</taxon>
    </lineage>
</organism>
<keyword evidence="4" id="KW-0812">Transmembrane</keyword>
<feature type="non-terminal residue" evidence="12">
    <location>
        <position position="128"/>
    </location>
</feature>
<evidence type="ECO:0000256" key="4">
    <source>
        <dbReference type="ARBA" id="ARBA00022692"/>
    </source>
</evidence>
<evidence type="ECO:0000256" key="5">
    <source>
        <dbReference type="ARBA" id="ARBA00022729"/>
    </source>
</evidence>
<accession>A0A392RN34</accession>
<dbReference type="InterPro" id="IPR045272">
    <property type="entry name" value="ANXUR1/2-like"/>
</dbReference>
<evidence type="ECO:0000256" key="10">
    <source>
        <dbReference type="ARBA" id="ARBA00023180"/>
    </source>
</evidence>
<keyword evidence="13" id="KW-1185">Reference proteome</keyword>
<keyword evidence="3" id="KW-0808">Transferase</keyword>
<evidence type="ECO:0000256" key="7">
    <source>
        <dbReference type="ARBA" id="ARBA00022840"/>
    </source>
</evidence>
<dbReference type="Proteomes" id="UP000265520">
    <property type="component" value="Unassembled WGS sequence"/>
</dbReference>
<dbReference type="AlphaFoldDB" id="A0A392RN34"/>
<dbReference type="EMBL" id="LXQA010245236">
    <property type="protein sequence ID" value="MCI37494.1"/>
    <property type="molecule type" value="Genomic_DNA"/>
</dbReference>
<feature type="domain" description="Malectin-like" evidence="11">
    <location>
        <begin position="4"/>
        <end position="128"/>
    </location>
</feature>
<evidence type="ECO:0000256" key="2">
    <source>
        <dbReference type="ARBA" id="ARBA00022527"/>
    </source>
</evidence>
<keyword evidence="10" id="KW-0325">Glycoprotein</keyword>
<dbReference type="InterPro" id="IPR024788">
    <property type="entry name" value="Malectin-like_Carb-bd_dom"/>
</dbReference>
<comment type="caution">
    <text evidence="12">The sequence shown here is derived from an EMBL/GenBank/DDBJ whole genome shotgun (WGS) entry which is preliminary data.</text>
</comment>
<feature type="non-terminal residue" evidence="12">
    <location>
        <position position="1"/>
    </location>
</feature>
<evidence type="ECO:0000256" key="6">
    <source>
        <dbReference type="ARBA" id="ARBA00022741"/>
    </source>
</evidence>
<dbReference type="PANTHER" id="PTHR34590:SF10">
    <property type="entry name" value="RECEPTOR-LIKE PROTEIN KINASE HERK 1"/>
    <property type="match status" value="1"/>
</dbReference>
<dbReference type="GO" id="GO:0005524">
    <property type="term" value="F:ATP binding"/>
    <property type="evidence" value="ECO:0007669"/>
    <property type="project" value="UniProtKB-KW"/>
</dbReference>
<sequence length="128" mass="14043">REYAINVTSDTLTVTFIPSNGPVAFVNAIEVVSMPDDLFVDQEALALGPFSRFNGLSELAFQTVYRLNIGGTLLTAENDTLGRTWENDQKYLHANNSDSVINVSTSHSIRYRPGVTAETAPNWVYATA</sequence>
<evidence type="ECO:0000259" key="11">
    <source>
        <dbReference type="Pfam" id="PF12819"/>
    </source>
</evidence>
<keyword evidence="9" id="KW-0472">Membrane</keyword>